<proteinExistence type="predicted"/>
<dbReference type="AlphaFoldDB" id="A0A0D0CWY4"/>
<protein>
    <submittedName>
        <fullName evidence="2">Uncharacterized protein</fullName>
    </submittedName>
</protein>
<feature type="compositionally biased region" description="Polar residues" evidence="1">
    <location>
        <begin position="43"/>
        <end position="55"/>
    </location>
</feature>
<reference evidence="2 3" key="1">
    <citation type="submission" date="2014-04" db="EMBL/GenBank/DDBJ databases">
        <authorList>
            <consortium name="DOE Joint Genome Institute"/>
            <person name="Kuo A."/>
            <person name="Kohler A."/>
            <person name="Jargeat P."/>
            <person name="Nagy L.G."/>
            <person name="Floudas D."/>
            <person name="Copeland A."/>
            <person name="Barry K.W."/>
            <person name="Cichocki N."/>
            <person name="Veneault-Fourrey C."/>
            <person name="LaButti K."/>
            <person name="Lindquist E.A."/>
            <person name="Lipzen A."/>
            <person name="Lundell T."/>
            <person name="Morin E."/>
            <person name="Murat C."/>
            <person name="Sun H."/>
            <person name="Tunlid A."/>
            <person name="Henrissat B."/>
            <person name="Grigoriev I.V."/>
            <person name="Hibbett D.S."/>
            <person name="Martin F."/>
            <person name="Nordberg H.P."/>
            <person name="Cantor M.N."/>
            <person name="Hua S.X."/>
        </authorList>
    </citation>
    <scope>NUCLEOTIDE SEQUENCE [LARGE SCALE GENOMIC DNA]</scope>
    <source>
        <strain evidence="2 3">Ve08.2h10</strain>
    </source>
</reference>
<organism evidence="2 3">
    <name type="scientific">Paxillus rubicundulus Ve08.2h10</name>
    <dbReference type="NCBI Taxonomy" id="930991"/>
    <lineage>
        <taxon>Eukaryota</taxon>
        <taxon>Fungi</taxon>
        <taxon>Dikarya</taxon>
        <taxon>Basidiomycota</taxon>
        <taxon>Agaricomycotina</taxon>
        <taxon>Agaricomycetes</taxon>
        <taxon>Agaricomycetidae</taxon>
        <taxon>Boletales</taxon>
        <taxon>Paxilineae</taxon>
        <taxon>Paxillaceae</taxon>
        <taxon>Paxillus</taxon>
    </lineage>
</organism>
<reference evidence="3" key="2">
    <citation type="submission" date="2015-01" db="EMBL/GenBank/DDBJ databases">
        <title>Evolutionary Origins and Diversification of the Mycorrhizal Mutualists.</title>
        <authorList>
            <consortium name="DOE Joint Genome Institute"/>
            <consortium name="Mycorrhizal Genomics Consortium"/>
            <person name="Kohler A."/>
            <person name="Kuo A."/>
            <person name="Nagy L.G."/>
            <person name="Floudas D."/>
            <person name="Copeland A."/>
            <person name="Barry K.W."/>
            <person name="Cichocki N."/>
            <person name="Veneault-Fourrey C."/>
            <person name="LaButti K."/>
            <person name="Lindquist E.A."/>
            <person name="Lipzen A."/>
            <person name="Lundell T."/>
            <person name="Morin E."/>
            <person name="Murat C."/>
            <person name="Riley R."/>
            <person name="Ohm R."/>
            <person name="Sun H."/>
            <person name="Tunlid A."/>
            <person name="Henrissat B."/>
            <person name="Grigoriev I.V."/>
            <person name="Hibbett D.S."/>
            <person name="Martin F."/>
        </authorList>
    </citation>
    <scope>NUCLEOTIDE SEQUENCE [LARGE SCALE GENOMIC DNA]</scope>
    <source>
        <strain evidence="3">Ve08.2h10</strain>
    </source>
</reference>
<dbReference type="EMBL" id="KN826113">
    <property type="protein sequence ID" value="KIK80058.1"/>
    <property type="molecule type" value="Genomic_DNA"/>
</dbReference>
<dbReference type="InParanoid" id="A0A0D0CWY4"/>
<feature type="compositionally biased region" description="Low complexity" evidence="1">
    <location>
        <begin position="13"/>
        <end position="30"/>
    </location>
</feature>
<evidence type="ECO:0000313" key="2">
    <source>
        <dbReference type="EMBL" id="KIK80058.1"/>
    </source>
</evidence>
<evidence type="ECO:0000313" key="3">
    <source>
        <dbReference type="Proteomes" id="UP000054538"/>
    </source>
</evidence>
<gene>
    <name evidence="2" type="ORF">PAXRUDRAFT_833761</name>
</gene>
<dbReference type="Proteomes" id="UP000054538">
    <property type="component" value="Unassembled WGS sequence"/>
</dbReference>
<dbReference type="HOGENOM" id="CLU_3033019_0_0_1"/>
<sequence length="55" mass="5778">MSNMSPLRQLGELSMDSPLLPPSSGSHDGSFSNELLFAGMMNQGPNTPDTVSPEA</sequence>
<keyword evidence="3" id="KW-1185">Reference proteome</keyword>
<name>A0A0D0CWY4_9AGAM</name>
<feature type="region of interest" description="Disordered" evidence="1">
    <location>
        <begin position="1"/>
        <end position="55"/>
    </location>
</feature>
<evidence type="ECO:0000256" key="1">
    <source>
        <dbReference type="SAM" id="MobiDB-lite"/>
    </source>
</evidence>
<accession>A0A0D0CWY4</accession>